<reference evidence="2" key="1">
    <citation type="submission" date="2017-09" db="EMBL/GenBank/DDBJ databases">
        <title>Depth-based differentiation of microbial function through sediment-hosted aquifers and enrichment of novel symbionts in the deep terrestrial subsurface.</title>
        <authorList>
            <person name="Probst A.J."/>
            <person name="Ladd B."/>
            <person name="Jarett J.K."/>
            <person name="Geller-Mcgrath D.E."/>
            <person name="Sieber C.M.K."/>
            <person name="Emerson J.B."/>
            <person name="Anantharaman K."/>
            <person name="Thomas B.C."/>
            <person name="Malmstrom R."/>
            <person name="Stieglmeier M."/>
            <person name="Klingl A."/>
            <person name="Woyke T."/>
            <person name="Ryan C.M."/>
            <person name="Banfield J.F."/>
        </authorList>
    </citation>
    <scope>NUCLEOTIDE SEQUENCE [LARGE SCALE GENOMIC DNA]</scope>
</reference>
<evidence type="ECO:0000313" key="1">
    <source>
        <dbReference type="EMBL" id="PJA12631.1"/>
    </source>
</evidence>
<organism evidence="1 2">
    <name type="scientific">Candidatus Dojkabacteria bacterium CG_4_10_14_0_2_um_filter_Dojkabacteria_WS6_41_15</name>
    <dbReference type="NCBI Taxonomy" id="2014249"/>
    <lineage>
        <taxon>Bacteria</taxon>
        <taxon>Candidatus Dojkabacteria</taxon>
    </lineage>
</organism>
<protein>
    <submittedName>
        <fullName evidence="1">Uncharacterized protein</fullName>
    </submittedName>
</protein>
<comment type="caution">
    <text evidence="1">The sequence shown here is derived from an EMBL/GenBank/DDBJ whole genome shotgun (WGS) entry which is preliminary data.</text>
</comment>
<evidence type="ECO:0000313" key="2">
    <source>
        <dbReference type="Proteomes" id="UP000228952"/>
    </source>
</evidence>
<proteinExistence type="predicted"/>
<gene>
    <name evidence="1" type="ORF">COX64_04350</name>
</gene>
<sequence>MVPLDVKKINQCMLKHQQLLQHVSTNESLEQLNQKITIKTEEIITLIQNLDRAELVSLKRQLTDLYSGILQLQVALNQGQNLAVVQAFVLRIFETELLPITSLKEQLPEALSQLQGALEIKDLARSYLVFGAIIGATMNFEELFGGK</sequence>
<dbReference type="EMBL" id="PFQB01000107">
    <property type="protein sequence ID" value="PJA12631.1"/>
    <property type="molecule type" value="Genomic_DNA"/>
</dbReference>
<name>A0A2M7W0Y7_9BACT</name>
<dbReference type="AlphaFoldDB" id="A0A2M7W0Y7"/>
<dbReference type="Proteomes" id="UP000228952">
    <property type="component" value="Unassembled WGS sequence"/>
</dbReference>
<accession>A0A2M7W0Y7</accession>